<keyword evidence="3" id="KW-1185">Reference proteome</keyword>
<dbReference type="InterPro" id="IPR001173">
    <property type="entry name" value="Glyco_trans_2-like"/>
</dbReference>
<dbReference type="GO" id="GO:0016757">
    <property type="term" value="F:glycosyltransferase activity"/>
    <property type="evidence" value="ECO:0007669"/>
    <property type="project" value="UniProtKB-KW"/>
</dbReference>
<gene>
    <name evidence="2" type="primary">wfaP</name>
    <name evidence="2" type="ORF">CA12_02440</name>
</gene>
<evidence type="ECO:0000313" key="2">
    <source>
        <dbReference type="EMBL" id="QDT14176.1"/>
    </source>
</evidence>
<dbReference type="Pfam" id="PF00535">
    <property type="entry name" value="Glycos_transf_2"/>
    <property type="match status" value="1"/>
</dbReference>
<dbReference type="Proteomes" id="UP000318741">
    <property type="component" value="Chromosome"/>
</dbReference>
<keyword evidence="2" id="KW-0328">Glycosyltransferase</keyword>
<dbReference type="CDD" id="cd00761">
    <property type="entry name" value="Glyco_tranf_GTA_type"/>
    <property type="match status" value="1"/>
</dbReference>
<dbReference type="EC" id="2.4.1.305" evidence="2"/>
<dbReference type="AlphaFoldDB" id="A0A517P499"/>
<protein>
    <submittedName>
        <fullName evidence="2">UDP-Glc:alpha-D-GlcNAc-diphosphoundecaprenol beta-1,3-glucosyltransferase WfaP</fullName>
        <ecNumber evidence="2">2.4.1.305</ecNumber>
    </submittedName>
</protein>
<dbReference type="PANTHER" id="PTHR43685:SF2">
    <property type="entry name" value="GLYCOSYLTRANSFERASE 2-LIKE DOMAIN-CONTAINING PROTEIN"/>
    <property type="match status" value="1"/>
</dbReference>
<reference evidence="2 3" key="1">
    <citation type="submission" date="2019-02" db="EMBL/GenBank/DDBJ databases">
        <title>Deep-cultivation of Planctomycetes and their phenomic and genomic characterization uncovers novel biology.</title>
        <authorList>
            <person name="Wiegand S."/>
            <person name="Jogler M."/>
            <person name="Boedeker C."/>
            <person name="Pinto D."/>
            <person name="Vollmers J."/>
            <person name="Rivas-Marin E."/>
            <person name="Kohn T."/>
            <person name="Peeters S.H."/>
            <person name="Heuer A."/>
            <person name="Rast P."/>
            <person name="Oberbeckmann S."/>
            <person name="Bunk B."/>
            <person name="Jeske O."/>
            <person name="Meyerdierks A."/>
            <person name="Storesund J.E."/>
            <person name="Kallscheuer N."/>
            <person name="Luecker S."/>
            <person name="Lage O.M."/>
            <person name="Pohl T."/>
            <person name="Merkel B.J."/>
            <person name="Hornburger P."/>
            <person name="Mueller R.-W."/>
            <person name="Bruemmer F."/>
            <person name="Labrenz M."/>
            <person name="Spormann A.M."/>
            <person name="Op den Camp H."/>
            <person name="Overmann J."/>
            <person name="Amann R."/>
            <person name="Jetten M.S.M."/>
            <person name="Mascher T."/>
            <person name="Medema M.H."/>
            <person name="Devos D.P."/>
            <person name="Kaster A.-K."/>
            <person name="Ovreas L."/>
            <person name="Rohde M."/>
            <person name="Galperin M.Y."/>
            <person name="Jogler C."/>
        </authorList>
    </citation>
    <scope>NUCLEOTIDE SEQUENCE [LARGE SCALE GENOMIC DNA]</scope>
    <source>
        <strain evidence="2 3">CA12</strain>
    </source>
</reference>
<dbReference type="InterPro" id="IPR029044">
    <property type="entry name" value="Nucleotide-diphossugar_trans"/>
</dbReference>
<keyword evidence="2" id="KW-0808">Transferase</keyword>
<proteinExistence type="predicted"/>
<sequence>MSSAQAHTVSVLIPCYNRADSLPESVRSALNQTVRPLEIIVVDDGSTDGSANAADALNVAGGVPIRVVRQRNGGAAAARNRGLVECRGDWVAFLDSDDTWAPDKLERQLNAAAATGADAVFADTRTLCGTAAAPGRVLMESRFALGGVRNVDCEPIGGYRVFDRRSFPTWLESCRVITSAVLARRGLPGLHFPNHIWGSEDWAVWLNLILAHRFAAVDSVLTTMHSGGDNLTGNVAKLMRNDLKVLDGLRADPPPAGPDDRLLRPPLAAAERSAVRSAQTRRRLAAVYHSLRAGDGTAARAVLWTAEPGELTFKVWAKYWLGSLLPGPVLRSLLRRD</sequence>
<dbReference type="Gene3D" id="3.90.550.10">
    <property type="entry name" value="Spore Coat Polysaccharide Biosynthesis Protein SpsA, Chain A"/>
    <property type="match status" value="1"/>
</dbReference>
<dbReference type="EMBL" id="CP036265">
    <property type="protein sequence ID" value="QDT14176.1"/>
    <property type="molecule type" value="Genomic_DNA"/>
</dbReference>
<accession>A0A517P499</accession>
<feature type="domain" description="Glycosyltransferase 2-like" evidence="1">
    <location>
        <begin position="10"/>
        <end position="123"/>
    </location>
</feature>
<name>A0A517P499_9PLAN</name>
<dbReference type="KEGG" id="acaf:CA12_02440"/>
<dbReference type="OrthoDB" id="9784574at2"/>
<dbReference type="RefSeq" id="WP_145356808.1">
    <property type="nucleotide sequence ID" value="NZ_CP036265.1"/>
</dbReference>
<evidence type="ECO:0000313" key="3">
    <source>
        <dbReference type="Proteomes" id="UP000318741"/>
    </source>
</evidence>
<dbReference type="PANTHER" id="PTHR43685">
    <property type="entry name" value="GLYCOSYLTRANSFERASE"/>
    <property type="match status" value="1"/>
</dbReference>
<organism evidence="2 3">
    <name type="scientific">Alienimonas californiensis</name>
    <dbReference type="NCBI Taxonomy" id="2527989"/>
    <lineage>
        <taxon>Bacteria</taxon>
        <taxon>Pseudomonadati</taxon>
        <taxon>Planctomycetota</taxon>
        <taxon>Planctomycetia</taxon>
        <taxon>Planctomycetales</taxon>
        <taxon>Planctomycetaceae</taxon>
        <taxon>Alienimonas</taxon>
    </lineage>
</organism>
<dbReference type="InterPro" id="IPR050834">
    <property type="entry name" value="Glycosyltransf_2"/>
</dbReference>
<dbReference type="SUPFAM" id="SSF53448">
    <property type="entry name" value="Nucleotide-diphospho-sugar transferases"/>
    <property type="match status" value="1"/>
</dbReference>
<evidence type="ECO:0000259" key="1">
    <source>
        <dbReference type="Pfam" id="PF00535"/>
    </source>
</evidence>